<evidence type="ECO:0000313" key="3">
    <source>
        <dbReference type="Proteomes" id="UP001642483"/>
    </source>
</evidence>
<dbReference type="EMBL" id="CAWYQH010000174">
    <property type="protein sequence ID" value="CAK8697884.1"/>
    <property type="molecule type" value="Genomic_DNA"/>
</dbReference>
<feature type="region of interest" description="Disordered" evidence="1">
    <location>
        <begin position="146"/>
        <end position="170"/>
    </location>
</feature>
<evidence type="ECO:0000256" key="1">
    <source>
        <dbReference type="SAM" id="MobiDB-lite"/>
    </source>
</evidence>
<comment type="caution">
    <text evidence="2">The sequence shown here is derived from an EMBL/GenBank/DDBJ whole genome shotgun (WGS) entry which is preliminary data.</text>
</comment>
<keyword evidence="3" id="KW-1185">Reference proteome</keyword>
<organism evidence="2 3">
    <name type="scientific">Clavelina lepadiformis</name>
    <name type="common">Light-bulb sea squirt</name>
    <name type="synonym">Ascidia lepadiformis</name>
    <dbReference type="NCBI Taxonomy" id="159417"/>
    <lineage>
        <taxon>Eukaryota</taxon>
        <taxon>Metazoa</taxon>
        <taxon>Chordata</taxon>
        <taxon>Tunicata</taxon>
        <taxon>Ascidiacea</taxon>
        <taxon>Aplousobranchia</taxon>
        <taxon>Clavelinidae</taxon>
        <taxon>Clavelina</taxon>
    </lineage>
</organism>
<name>A0ABP0H1L4_CLALP</name>
<gene>
    <name evidence="2" type="ORF">CVLEPA_LOCUS31373</name>
</gene>
<accession>A0ABP0H1L4</accession>
<evidence type="ECO:0000313" key="2">
    <source>
        <dbReference type="EMBL" id="CAK8697884.1"/>
    </source>
</evidence>
<dbReference type="Proteomes" id="UP001642483">
    <property type="component" value="Unassembled WGS sequence"/>
</dbReference>
<feature type="compositionally biased region" description="Polar residues" evidence="1">
    <location>
        <begin position="161"/>
        <end position="170"/>
    </location>
</feature>
<evidence type="ECO:0008006" key="4">
    <source>
        <dbReference type="Google" id="ProtNLM"/>
    </source>
</evidence>
<reference evidence="2 3" key="1">
    <citation type="submission" date="2024-02" db="EMBL/GenBank/DDBJ databases">
        <authorList>
            <person name="Daric V."/>
            <person name="Darras S."/>
        </authorList>
    </citation>
    <scope>NUCLEOTIDE SEQUENCE [LARGE SCALE GENOMIC DNA]</scope>
</reference>
<sequence length="170" mass="19219">MPDYCEVDKKNCIGINNDIASLNIISFPLFQETRDEFSSQFSQIYSKLKEIVPLCESITSLPQEAQNLQKTSEEEALNVVENTITYISFLQEIIDVFDKESTCKVCLTDQTDNKPYFKATADYCHSDQQQDTAPLLVTSNEQRAEKNVVNSSNKQHIRDSPISTSGNTYG</sequence>
<protein>
    <recommendedName>
        <fullName evidence="4">BHLH domain-containing protein</fullName>
    </recommendedName>
</protein>
<proteinExistence type="predicted"/>